<dbReference type="Proteomes" id="UP001189429">
    <property type="component" value="Unassembled WGS sequence"/>
</dbReference>
<comment type="caution">
    <text evidence="2">The sequence shown here is derived from an EMBL/GenBank/DDBJ whole genome shotgun (WGS) entry which is preliminary data.</text>
</comment>
<feature type="region of interest" description="Disordered" evidence="1">
    <location>
        <begin position="620"/>
        <end position="665"/>
    </location>
</feature>
<keyword evidence="3" id="KW-1185">Reference proteome</keyword>
<reference evidence="2" key="1">
    <citation type="submission" date="2023-10" db="EMBL/GenBank/DDBJ databases">
        <authorList>
            <person name="Chen Y."/>
            <person name="Shah S."/>
            <person name="Dougan E. K."/>
            <person name="Thang M."/>
            <person name="Chan C."/>
        </authorList>
    </citation>
    <scope>NUCLEOTIDE SEQUENCE [LARGE SCALE GENOMIC DNA]</scope>
</reference>
<accession>A0ABN9QX72</accession>
<evidence type="ECO:0000313" key="2">
    <source>
        <dbReference type="EMBL" id="CAK0808825.1"/>
    </source>
</evidence>
<organism evidence="2 3">
    <name type="scientific">Prorocentrum cordatum</name>
    <dbReference type="NCBI Taxonomy" id="2364126"/>
    <lineage>
        <taxon>Eukaryota</taxon>
        <taxon>Sar</taxon>
        <taxon>Alveolata</taxon>
        <taxon>Dinophyceae</taxon>
        <taxon>Prorocentrales</taxon>
        <taxon>Prorocentraceae</taxon>
        <taxon>Prorocentrum</taxon>
    </lineage>
</organism>
<feature type="compositionally biased region" description="Basic and acidic residues" evidence="1">
    <location>
        <begin position="620"/>
        <end position="653"/>
    </location>
</feature>
<feature type="compositionally biased region" description="Low complexity" evidence="1">
    <location>
        <begin position="277"/>
        <end position="308"/>
    </location>
</feature>
<sequence length="665" mass="71767">AVRQLNKAMKTDATCQRFADAKTTDEIRTIIVDACGDAINSVVDLNIFNFFNAIRKMAEWVADSSSPAVRRAATQIRGPRAAWPSESKSYLQNIYTCTDRLPYGPLIRKLTEKVGSEARLRSMQCLRTLYTEALFSDARISLLNIRARLAAEQKDVSILADGVEQFEFSASMVSKFVGEASNMDMAVSTADEWKEVWSSLLKRCMALKSAECELRTEDQWQRVERAEASKASRKSVKDLKALIKDGISSAGDAQSSGLAPLPAPPVERKDDDGDGDGTAAAVAAPEGAEGAAEAEAAAGSAIAPATGDPPDARHLTAAQVDGMLKDQLVTIYTRMVVAQMRKTEMELAQRWDSLVKQLVTHAEPTSSGDNEAVDPLFRQSIEEALSRHGQVSLIHVLGGPESKAWQAQVAAGAVQDWLYAAFLGKNHQGIWKDVGLEHVVIKPGGQPGKHKLHIKGAAEVAEAADAEQGDRQAELAELPRINMYFIGKVVAQPSEQPLKNPKGLIKIAVWKSLGHDAYLVPTSSNCSAASDLVVPAWAVKSVVVSDAAKDRTTMTAACRTIQIDSPMGTTIEDAAPENEDPFISGSPGSAAPKISFKLYNLFPSGTTVHGDELVRRKFIEEAPAKKDASDKDKDQDGVGKKGDSQGSVDDKLELPPAAVWKHLMR</sequence>
<dbReference type="EMBL" id="CAUYUJ010004265">
    <property type="protein sequence ID" value="CAK0808825.1"/>
    <property type="molecule type" value="Genomic_DNA"/>
</dbReference>
<name>A0ABN9QX72_9DINO</name>
<feature type="region of interest" description="Disordered" evidence="1">
    <location>
        <begin position="249"/>
        <end position="313"/>
    </location>
</feature>
<evidence type="ECO:0000313" key="3">
    <source>
        <dbReference type="Proteomes" id="UP001189429"/>
    </source>
</evidence>
<feature type="non-terminal residue" evidence="2">
    <location>
        <position position="1"/>
    </location>
</feature>
<protein>
    <submittedName>
        <fullName evidence="2">Uncharacterized protein</fullName>
    </submittedName>
</protein>
<proteinExistence type="predicted"/>
<evidence type="ECO:0000256" key="1">
    <source>
        <dbReference type="SAM" id="MobiDB-lite"/>
    </source>
</evidence>
<gene>
    <name evidence="2" type="ORF">PCOR1329_LOCUS14289</name>
</gene>